<protein>
    <submittedName>
        <fullName evidence="2">Uncharacterized protein</fullName>
    </submittedName>
</protein>
<dbReference type="EMBL" id="CP040396">
    <property type="protein sequence ID" value="QCT02152.1"/>
    <property type="molecule type" value="Genomic_DNA"/>
</dbReference>
<evidence type="ECO:0000256" key="1">
    <source>
        <dbReference type="SAM" id="MobiDB-lite"/>
    </source>
</evidence>
<evidence type="ECO:0000313" key="2">
    <source>
        <dbReference type="EMBL" id="QCT02152.1"/>
    </source>
</evidence>
<reference evidence="2 3" key="1">
    <citation type="submission" date="2019-05" db="EMBL/GenBank/DDBJ databases">
        <authorList>
            <person name="Chen C."/>
        </authorList>
    </citation>
    <scope>NUCLEOTIDE SEQUENCE [LARGE SCALE GENOMIC DNA]</scope>
    <source>
        <strain evidence="2 3">HB172198</strain>
    </source>
</reference>
<organism evidence="2 3">
    <name type="scientific">Paenibacillus algicola</name>
    <dbReference type="NCBI Taxonomy" id="2565926"/>
    <lineage>
        <taxon>Bacteria</taxon>
        <taxon>Bacillati</taxon>
        <taxon>Bacillota</taxon>
        <taxon>Bacilli</taxon>
        <taxon>Bacillales</taxon>
        <taxon>Paenibacillaceae</taxon>
        <taxon>Paenibacillus</taxon>
    </lineage>
</organism>
<dbReference type="OrthoDB" id="2659794at2"/>
<evidence type="ECO:0000313" key="3">
    <source>
        <dbReference type="Proteomes" id="UP000300879"/>
    </source>
</evidence>
<dbReference type="KEGG" id="palo:E6C60_1436"/>
<dbReference type="AlphaFoldDB" id="A0A4P8XHW6"/>
<dbReference type="RefSeq" id="WP_138225218.1">
    <property type="nucleotide sequence ID" value="NZ_CP040396.1"/>
</dbReference>
<feature type="compositionally biased region" description="Basic and acidic residues" evidence="1">
    <location>
        <begin position="74"/>
        <end position="84"/>
    </location>
</feature>
<name>A0A4P8XHW6_9BACL</name>
<gene>
    <name evidence="2" type="ORF">E6C60_1436</name>
</gene>
<proteinExistence type="predicted"/>
<feature type="region of interest" description="Disordered" evidence="1">
    <location>
        <begin position="49"/>
        <end position="96"/>
    </location>
</feature>
<sequence length="128" mass="13301">MSKSGKKLAAFLLWAGVGILIGLQLGGEGRAVQDTAAGLPAQMQGYPAVEQPAPSLQGNIAGPEQEAGYGKAPEPARPKFEPVPRDILLPEASSPPADVLADKTGGLLQRLSNQSIRWVVSLFGSITD</sequence>
<keyword evidence="3" id="KW-1185">Reference proteome</keyword>
<dbReference type="Proteomes" id="UP000300879">
    <property type="component" value="Chromosome"/>
</dbReference>
<accession>A0A4P8XHW6</accession>